<evidence type="ECO:0000313" key="3">
    <source>
        <dbReference type="Proteomes" id="UP000243255"/>
    </source>
</evidence>
<proteinExistence type="predicted"/>
<dbReference type="OrthoDB" id="1090916at2"/>
<dbReference type="AlphaFoldDB" id="A0A1M5JXJ4"/>
<dbReference type="EMBL" id="FQWX01000002">
    <property type="protein sequence ID" value="SHG45261.1"/>
    <property type="molecule type" value="Genomic_DNA"/>
</dbReference>
<sequence>MNSGIFVDFASGSLNKYTEELCGDKVEFYNKDGDFIVVLSDGLGSGVKANILATLTAKIAVTMLRDGLLIEEVVDTILKTLPVCSIRNVAYSTFTIIKIAKDGMAYIAEFDNPSVFFMRNNAIKKLDWIYKEINGQKIRETNFKLQEKDIIVSVSDGAIYAGTGPTLNLDWRWDDIARYLKRFTNNDMSARSVANELLGVCDQLYMQKPQDDTTVAVIKITKSQKAVLFSGPPIDKDMDKLIVEKIMNTKGKKIVCGGSAGNIVARELGRDIKTNFRIVDKEVPPMGYLEGIDLLTEGVLTIRKATEKLKMLKSSTDLKILDGEDGASRLAKMLYEDCTHIKMLVGRAINPAHQNPDFPRELNIKVYVLNSLKDVLVDLGKIVEIEYY</sequence>
<dbReference type="SMART" id="SM00331">
    <property type="entry name" value="PP2C_SIG"/>
    <property type="match status" value="1"/>
</dbReference>
<gene>
    <name evidence="2" type="ORF">SAMN04488530_10256</name>
</gene>
<dbReference type="RefSeq" id="WP_073123446.1">
    <property type="nucleotide sequence ID" value="NZ_BAABCH010000028.1"/>
</dbReference>
<reference evidence="3" key="1">
    <citation type="submission" date="2016-11" db="EMBL/GenBank/DDBJ databases">
        <authorList>
            <person name="Varghese N."/>
            <person name="Submissions S."/>
        </authorList>
    </citation>
    <scope>NUCLEOTIDE SEQUENCE [LARGE SCALE GENOMIC DNA]</scope>
    <source>
        <strain evidence="3">DSM 2635</strain>
    </source>
</reference>
<keyword evidence="3" id="KW-1185">Reference proteome</keyword>
<evidence type="ECO:0000313" key="2">
    <source>
        <dbReference type="EMBL" id="SHG45261.1"/>
    </source>
</evidence>
<dbReference type="STRING" id="1121321.SAMN04488530_10256"/>
<accession>A0A1M5JXJ4</accession>
<dbReference type="InterPro" id="IPR001932">
    <property type="entry name" value="PPM-type_phosphatase-like_dom"/>
</dbReference>
<dbReference type="SUPFAM" id="SSF81606">
    <property type="entry name" value="PP2C-like"/>
    <property type="match status" value="1"/>
</dbReference>
<dbReference type="Proteomes" id="UP000243255">
    <property type="component" value="Unassembled WGS sequence"/>
</dbReference>
<evidence type="ECO:0000259" key="1">
    <source>
        <dbReference type="SMART" id="SM00331"/>
    </source>
</evidence>
<organism evidence="2 3">
    <name type="scientific">Asaccharospora irregularis DSM 2635</name>
    <dbReference type="NCBI Taxonomy" id="1121321"/>
    <lineage>
        <taxon>Bacteria</taxon>
        <taxon>Bacillati</taxon>
        <taxon>Bacillota</taxon>
        <taxon>Clostridia</taxon>
        <taxon>Peptostreptococcales</taxon>
        <taxon>Peptostreptococcaceae</taxon>
        <taxon>Asaccharospora</taxon>
    </lineage>
</organism>
<dbReference type="InterPro" id="IPR036457">
    <property type="entry name" value="PPM-type-like_dom_sf"/>
</dbReference>
<dbReference type="Pfam" id="PF07228">
    <property type="entry name" value="SpoIIE"/>
    <property type="match status" value="1"/>
</dbReference>
<feature type="domain" description="PPM-type phosphatase" evidence="1">
    <location>
        <begin position="6"/>
        <end position="220"/>
    </location>
</feature>
<protein>
    <submittedName>
        <fullName evidence="2">Stage II sporulation protein E (SpoIIE)</fullName>
    </submittedName>
</protein>
<dbReference type="Gene3D" id="3.60.40.10">
    <property type="entry name" value="PPM-type phosphatase domain"/>
    <property type="match status" value="1"/>
</dbReference>
<name>A0A1M5JXJ4_9FIRM</name>